<gene>
    <name evidence="2" type="primary">LOC106760265</name>
</gene>
<keyword evidence="1" id="KW-1185">Reference proteome</keyword>
<dbReference type="AlphaFoldDB" id="A0A1S3TZM8"/>
<dbReference type="OrthoDB" id="1931260at2759"/>
<name>A0A1S3TZM8_VIGRR</name>
<dbReference type="GeneID" id="106760265"/>
<reference evidence="1" key="1">
    <citation type="journal article" date="2014" name="Nat. Commun.">
        <title>Genome sequence of mungbean and insights into evolution within Vigna species.</title>
        <authorList>
            <person name="Kang Y.J."/>
            <person name="Kim S.K."/>
            <person name="Kim M.Y."/>
            <person name="Lestari P."/>
            <person name="Kim K.H."/>
            <person name="Ha B.K."/>
            <person name="Jun T.H."/>
            <person name="Hwang W.J."/>
            <person name="Lee T."/>
            <person name="Lee J."/>
            <person name="Shim S."/>
            <person name="Yoon M.Y."/>
            <person name="Jang Y.E."/>
            <person name="Han K.S."/>
            <person name="Taeprayoon P."/>
            <person name="Yoon N."/>
            <person name="Somta P."/>
            <person name="Tanya P."/>
            <person name="Kim K.S."/>
            <person name="Gwag J.G."/>
            <person name="Moon J.K."/>
            <person name="Lee Y.H."/>
            <person name="Park B.S."/>
            <person name="Bombarely A."/>
            <person name="Doyle J.J."/>
            <person name="Jackson S.A."/>
            <person name="Schafleitner R."/>
            <person name="Srinives P."/>
            <person name="Varshney R.K."/>
            <person name="Lee S.H."/>
        </authorList>
    </citation>
    <scope>NUCLEOTIDE SEQUENCE [LARGE SCALE GENOMIC DNA]</scope>
    <source>
        <strain evidence="1">cv. VC1973A</strain>
    </source>
</reference>
<dbReference type="GO" id="GO:0008017">
    <property type="term" value="F:microtubule binding"/>
    <property type="evidence" value="ECO:0007669"/>
    <property type="project" value="InterPro"/>
</dbReference>
<dbReference type="Proteomes" id="UP000087766">
    <property type="component" value="Chromosome 5"/>
</dbReference>
<evidence type="ECO:0000313" key="2">
    <source>
        <dbReference type="RefSeq" id="XP_014499214.1"/>
    </source>
</evidence>
<dbReference type="STRING" id="3916.A0A1S3TZM8"/>
<reference evidence="2" key="2">
    <citation type="submission" date="2025-08" db="UniProtKB">
        <authorList>
            <consortium name="RefSeq"/>
        </authorList>
    </citation>
    <scope>IDENTIFICATION</scope>
    <source>
        <tissue evidence="2">Leaf</tissue>
    </source>
</reference>
<dbReference type="PANTHER" id="PTHR33737">
    <property type="entry name" value="OS05G0121800 PROTEIN"/>
    <property type="match status" value="1"/>
</dbReference>
<evidence type="ECO:0000313" key="1">
    <source>
        <dbReference type="Proteomes" id="UP000087766"/>
    </source>
</evidence>
<organism evidence="1 2">
    <name type="scientific">Vigna radiata var. radiata</name>
    <name type="common">Mung bean</name>
    <name type="synonym">Phaseolus aureus</name>
    <dbReference type="NCBI Taxonomy" id="3916"/>
    <lineage>
        <taxon>Eukaryota</taxon>
        <taxon>Viridiplantae</taxon>
        <taxon>Streptophyta</taxon>
        <taxon>Embryophyta</taxon>
        <taxon>Tracheophyta</taxon>
        <taxon>Spermatophyta</taxon>
        <taxon>Magnoliopsida</taxon>
        <taxon>eudicotyledons</taxon>
        <taxon>Gunneridae</taxon>
        <taxon>Pentapetalae</taxon>
        <taxon>rosids</taxon>
        <taxon>fabids</taxon>
        <taxon>Fabales</taxon>
        <taxon>Fabaceae</taxon>
        <taxon>Papilionoideae</taxon>
        <taxon>50 kb inversion clade</taxon>
        <taxon>NPAAA clade</taxon>
        <taxon>indigoferoid/millettioid clade</taxon>
        <taxon>Phaseoleae</taxon>
        <taxon>Vigna</taxon>
    </lineage>
</organism>
<accession>A0A1S3TZM8</accession>
<dbReference type="KEGG" id="vra:106760265"/>
<proteinExistence type="predicted"/>
<sequence length="179" mass="20380">MDPSLLFPLPQAQNTLCSTPYRSLHVAHTSRSIHVIGTPPRRLLVVVEDCELLVIDLSRLEDRDETVREECKSHIASASQDWKMELQILKMEIPPFVTMPTKRTRIGTNRRSLALEPHQLKKKKKKKGGSYNLRKSLAWNRAFFTKEGVWNLEELSMISGIASSKSGLDSEVKDIIDEV</sequence>
<dbReference type="RefSeq" id="XP_014499214.1">
    <property type="nucleotide sequence ID" value="XM_014643728.1"/>
</dbReference>
<dbReference type="PANTHER" id="PTHR33737:SF19">
    <property type="entry name" value="BNAA10G12980D PROTEIN"/>
    <property type="match status" value="1"/>
</dbReference>
<dbReference type="InterPro" id="IPR045882">
    <property type="entry name" value="GPT1/2"/>
</dbReference>
<protein>
    <submittedName>
        <fullName evidence="2">Gibberellin 2-beta-dioxygenase 8-like</fullName>
    </submittedName>
</protein>